<accession>A0A5E4R7W8</accession>
<dbReference type="Gene3D" id="1.10.10.60">
    <property type="entry name" value="Homeodomain-like"/>
    <property type="match status" value="1"/>
</dbReference>
<gene>
    <name evidence="2" type="ORF">LSINAPIS_LOCUS15193</name>
</gene>
<reference evidence="2 3" key="1">
    <citation type="submission" date="2017-07" db="EMBL/GenBank/DDBJ databases">
        <authorList>
            <person name="Talla V."/>
            <person name="Backstrom N."/>
        </authorList>
    </citation>
    <scope>NUCLEOTIDE SEQUENCE [LARGE SCALE GENOMIC DNA]</scope>
</reference>
<keyword evidence="3" id="KW-1185">Reference proteome</keyword>
<sequence>MDCKIVTNSYVIMSSRRRRVLGAKPYRNYSEDTLKVAMAAVDTGMTLREAEEKFKIPRATLNRKHRRLQLNKVGRPKVFSEALEEVFVQSIITAAAWGYPLSGKGVTVEDLSESLKTKTKRNKTKKQKKKIVDDESTSCSDLEEWREAVLNTANSSSVDNNEFDTVFFDDVHNMFPDDDERSASPRITNIPHNENQENEDPLNVDQSVYTDEQFKVSVPSDGGAGCSKDIDTEIVNNSEISPDSFVVVELLYNENTKKQTEKKFIAQVTNMVSDGKVTCRFMRCFSATKVTFNTE</sequence>
<evidence type="ECO:0000313" key="2">
    <source>
        <dbReference type="EMBL" id="VVD05706.1"/>
    </source>
</evidence>
<organism evidence="2 3">
    <name type="scientific">Leptidea sinapis</name>
    <dbReference type="NCBI Taxonomy" id="189913"/>
    <lineage>
        <taxon>Eukaryota</taxon>
        <taxon>Metazoa</taxon>
        <taxon>Ecdysozoa</taxon>
        <taxon>Arthropoda</taxon>
        <taxon>Hexapoda</taxon>
        <taxon>Insecta</taxon>
        <taxon>Pterygota</taxon>
        <taxon>Neoptera</taxon>
        <taxon>Endopterygota</taxon>
        <taxon>Lepidoptera</taxon>
        <taxon>Glossata</taxon>
        <taxon>Ditrysia</taxon>
        <taxon>Papilionoidea</taxon>
        <taxon>Pieridae</taxon>
        <taxon>Dismorphiinae</taxon>
        <taxon>Leptidea</taxon>
    </lineage>
</organism>
<comment type="subcellular location">
    <subcellularLocation>
        <location evidence="1">Nucleus</location>
    </subcellularLocation>
</comment>
<dbReference type="AlphaFoldDB" id="A0A5E4R7W8"/>
<dbReference type="InterPro" id="IPR009057">
    <property type="entry name" value="Homeodomain-like_sf"/>
</dbReference>
<dbReference type="SUPFAM" id="SSF46689">
    <property type="entry name" value="Homeodomain-like"/>
    <property type="match status" value="1"/>
</dbReference>
<evidence type="ECO:0000313" key="3">
    <source>
        <dbReference type="Proteomes" id="UP000324832"/>
    </source>
</evidence>
<dbReference type="GO" id="GO:0005634">
    <property type="term" value="C:nucleus"/>
    <property type="evidence" value="ECO:0007669"/>
    <property type="project" value="UniProtKB-SubCell"/>
</dbReference>
<dbReference type="Proteomes" id="UP000324832">
    <property type="component" value="Unassembled WGS sequence"/>
</dbReference>
<evidence type="ECO:0000256" key="1">
    <source>
        <dbReference type="ARBA" id="ARBA00004123"/>
    </source>
</evidence>
<evidence type="ECO:0008006" key="4">
    <source>
        <dbReference type="Google" id="ProtNLM"/>
    </source>
</evidence>
<feature type="non-terminal residue" evidence="2">
    <location>
        <position position="295"/>
    </location>
</feature>
<dbReference type="EMBL" id="FZQP02007007">
    <property type="protein sequence ID" value="VVD05706.1"/>
    <property type="molecule type" value="Genomic_DNA"/>
</dbReference>
<name>A0A5E4R7W8_9NEOP</name>
<proteinExistence type="predicted"/>
<protein>
    <recommendedName>
        <fullName evidence="4">HTH psq-type domain-containing protein</fullName>
    </recommendedName>
</protein>